<evidence type="ECO:0000313" key="1">
    <source>
        <dbReference type="EMBL" id="ATL48225.1"/>
    </source>
</evidence>
<dbReference type="AlphaFoldDB" id="A0A291QWB0"/>
<dbReference type="PANTHER" id="PTHR32305">
    <property type="match status" value="1"/>
</dbReference>
<accession>A0A291QWB0</accession>
<reference evidence="1" key="1">
    <citation type="submission" date="2017-10" db="EMBL/GenBank/DDBJ databases">
        <title>Paenichitinophaga pekingensis gen. nov., sp. nov., isolated from activated sludge.</title>
        <authorList>
            <person name="Jin D."/>
            <person name="Kong X."/>
            <person name="Deng Y."/>
            <person name="Bai Z."/>
        </authorList>
    </citation>
    <scope>NUCLEOTIDE SEQUENCE [LARGE SCALE GENOMIC DNA]</scope>
    <source>
        <strain evidence="1">13</strain>
    </source>
</reference>
<dbReference type="Gene3D" id="2.180.10.10">
    <property type="entry name" value="RHS repeat-associated core"/>
    <property type="match status" value="1"/>
</dbReference>
<proteinExistence type="predicted"/>
<organism evidence="1 2">
    <name type="scientific">Chitinophaga caeni</name>
    <dbReference type="NCBI Taxonomy" id="2029983"/>
    <lineage>
        <taxon>Bacteria</taxon>
        <taxon>Pseudomonadati</taxon>
        <taxon>Bacteroidota</taxon>
        <taxon>Chitinophagia</taxon>
        <taxon>Chitinophagales</taxon>
        <taxon>Chitinophagaceae</taxon>
        <taxon>Chitinophaga</taxon>
    </lineage>
</organism>
<evidence type="ECO:0008006" key="3">
    <source>
        <dbReference type="Google" id="ProtNLM"/>
    </source>
</evidence>
<dbReference type="PANTHER" id="PTHR32305:SF15">
    <property type="entry name" value="PROTEIN RHSA-RELATED"/>
    <property type="match status" value="1"/>
</dbReference>
<protein>
    <recommendedName>
        <fullName evidence="3">RHS repeat-associated core domain-containing protein</fullName>
    </recommendedName>
</protein>
<name>A0A291QWB0_9BACT</name>
<dbReference type="Proteomes" id="UP000220133">
    <property type="component" value="Chromosome"/>
</dbReference>
<dbReference type="InterPro" id="IPR022385">
    <property type="entry name" value="Rhs_assc_core"/>
</dbReference>
<dbReference type="OrthoDB" id="2972467at2"/>
<evidence type="ECO:0000313" key="2">
    <source>
        <dbReference type="Proteomes" id="UP000220133"/>
    </source>
</evidence>
<sequence length="751" mass="82278">MKATSGVHANFDGYKINSPKTDAEYRYYLHGPLARLELGDNKVQGVDYAYTLQGWLKGVNGHYLDASSEMGGDGQPGSPMATVARDAYAYALDYYAGDYLPIGGNNAGAFPLHFQVNGADTIGRDLFNGNISRMNVAIKGIGNGATVGNLYGYDQLNRLVSMRQRSLSPGATTWHALSPGQSYAEDIAYDANGNILTYRRFRGNGTEMDRLSYRYNRGMDGRLLDNRLNYVEDAVNDAAYGGDIETQVPENYAYDRVGNLVKDFSGGIDKISWTVYGKIGKITKSGGGILDYGYDAGGQRVSKAFTPPGEATKTTWYLREPSGNVLAVYEQESGSSGPRWAEQHLYGSSRLGLWNPRLDLSTTFDIDTSWLSEGRRTYELTNHLGNVLATISDKRIPVYENDGMTVAYYDVDLLSAVDYYPFGMQMPGRVFNGGGYRYGFNGKENDNEVKGVGNQYDYGFRIYDPRIGKFLSVDPLASSFPHMSPYAAFNNNPLRFTDPTGMAPEDWIEKDGKMMYDNRVANQADATALYGEGATYRPNGYTYTASNGANIELGDYGFFKSNGQIFSSPDLAQNSLAYTNPTQAMANAQSQIAGVRGNYTASAGVIGFISTDAAIPEPTDAAWPKWAAYAVAGGIAAYYVAKMEGEIEGIMRRAGGPQGVQYSLRATATGPYTCYTCGSGTMNLGVGDVWKYGETINPATRYSESFKNGMGVQQFDEFFGNQVQIKVMEKTKIYGYFLQNGHLPPGNKIFR</sequence>
<keyword evidence="2" id="KW-1185">Reference proteome</keyword>
<dbReference type="KEGG" id="cbae:COR50_14215"/>
<gene>
    <name evidence="1" type="ORF">COR50_14215</name>
</gene>
<dbReference type="EMBL" id="CP023777">
    <property type="protein sequence ID" value="ATL48225.1"/>
    <property type="molecule type" value="Genomic_DNA"/>
</dbReference>
<dbReference type="InterPro" id="IPR050708">
    <property type="entry name" value="T6SS_VgrG/RHS"/>
</dbReference>
<dbReference type="NCBIfam" id="TIGR03696">
    <property type="entry name" value="Rhs_assc_core"/>
    <property type="match status" value="1"/>
</dbReference>
<dbReference type="RefSeq" id="WP_098194601.1">
    <property type="nucleotide sequence ID" value="NZ_CP023777.1"/>
</dbReference>